<proteinExistence type="predicted"/>
<evidence type="ECO:0000313" key="2">
    <source>
        <dbReference type="Proteomes" id="UP000789920"/>
    </source>
</evidence>
<dbReference type="EMBL" id="CAJVQC010023695">
    <property type="protein sequence ID" value="CAG8723364.1"/>
    <property type="molecule type" value="Genomic_DNA"/>
</dbReference>
<accession>A0ACA9PT95</accession>
<feature type="non-terminal residue" evidence="1">
    <location>
        <position position="1"/>
    </location>
</feature>
<comment type="caution">
    <text evidence="1">The sequence shown here is derived from an EMBL/GenBank/DDBJ whole genome shotgun (WGS) entry which is preliminary data.</text>
</comment>
<evidence type="ECO:0000313" key="1">
    <source>
        <dbReference type="EMBL" id="CAG8723364.1"/>
    </source>
</evidence>
<reference evidence="1" key="1">
    <citation type="submission" date="2021-06" db="EMBL/GenBank/DDBJ databases">
        <authorList>
            <person name="Kallberg Y."/>
            <person name="Tangrot J."/>
            <person name="Rosling A."/>
        </authorList>
    </citation>
    <scope>NUCLEOTIDE SEQUENCE</scope>
    <source>
        <strain evidence="1">MA461A</strain>
    </source>
</reference>
<name>A0ACA9PT95_9GLOM</name>
<sequence length="436" mass="50513">IADSFKRTDRTIRNWRKEPNRPLQKVGRKPKISENNIRLLVSFLNASNTSNLEKMSDYLYKEIGERFSVKVIHQTLQKYDITMDECGFNLGEAPRYAWSRKGLRAIVPRPGQRGFNYTLILCVRNVNKQAVISYKLIENKSQGKKKGTDALDFYNFLKEIELPTNELYHLLLDNARIHYTTKRLRELGLSIEELASQKNIVLVYLPPHSPELNPVEKCFNNIRHNIEKSRPRTYEELKLIVDKEIAKLQQQSLTKYFQKPKLTLTVSLNSHLFKRLKSEIEPRQVSAFVEKAIAKELGAYDQQLEREQQKFVKKLIDGYQRSAQSKALKKEKQSKIRPVLILSNNWQNQYNDYSVVAPLTSEEEELQHIEVFEVLIEANKENGLDKKSKILLHRLLAIDKEERLIKKLGRIAAAAVEATRAGLKTLLADCDPGQET</sequence>
<gene>
    <name evidence="1" type="ORF">RPERSI_LOCUS11488</name>
</gene>
<dbReference type="Proteomes" id="UP000789920">
    <property type="component" value="Unassembled WGS sequence"/>
</dbReference>
<feature type="non-terminal residue" evidence="1">
    <location>
        <position position="436"/>
    </location>
</feature>
<protein>
    <submittedName>
        <fullName evidence="1">27326_t:CDS:1</fullName>
    </submittedName>
</protein>
<organism evidence="1 2">
    <name type="scientific">Racocetra persica</name>
    <dbReference type="NCBI Taxonomy" id="160502"/>
    <lineage>
        <taxon>Eukaryota</taxon>
        <taxon>Fungi</taxon>
        <taxon>Fungi incertae sedis</taxon>
        <taxon>Mucoromycota</taxon>
        <taxon>Glomeromycotina</taxon>
        <taxon>Glomeromycetes</taxon>
        <taxon>Diversisporales</taxon>
        <taxon>Gigasporaceae</taxon>
        <taxon>Racocetra</taxon>
    </lineage>
</organism>
<keyword evidence="2" id="KW-1185">Reference proteome</keyword>